<evidence type="ECO:0000313" key="2">
    <source>
        <dbReference type="EMBL" id="KUG27652.1"/>
    </source>
</evidence>
<proteinExistence type="predicted"/>
<feature type="compositionally biased region" description="Gly residues" evidence="1">
    <location>
        <begin position="243"/>
        <end position="254"/>
    </location>
</feature>
<accession>A0A0W8G385</accession>
<protein>
    <submittedName>
        <fullName evidence="2">Uncharacterized protein</fullName>
    </submittedName>
</protein>
<comment type="caution">
    <text evidence="2">The sequence shown here is derived from an EMBL/GenBank/DDBJ whole genome shotgun (WGS) entry which is preliminary data.</text>
</comment>
<gene>
    <name evidence="2" type="ORF">ASZ90_002510</name>
</gene>
<dbReference type="EMBL" id="LNQE01000304">
    <property type="protein sequence ID" value="KUG27652.1"/>
    <property type="molecule type" value="Genomic_DNA"/>
</dbReference>
<dbReference type="SUPFAM" id="SSF63829">
    <property type="entry name" value="Calcium-dependent phosphotriesterase"/>
    <property type="match status" value="1"/>
</dbReference>
<sequence>MKSVTTRFGTFGVQGLVERYGGGAVRAAMPCAGTVIATAHGVFTPRHASQDERTKTGPSLEFFPDGGLRSIILESRTPVATPAGEVLAEQILFHPDGSLRRVFPLCGRISAYWTQEDEAGLLTPFAALTPQGRIKAKFLSLAFDGRGNLRSLTLYPGQAVDMATPAGTVPVRIGAAFYPDGAVRSVEPARPTEIPTPAGRVLAFDPDATGITGDVNSLRFDPRGRLVHVATVRTKLTVKVGNGAGNGAGTGAGNEAGDVEGEGGTRDILPAFRESLCGTADTEPVAMSVAFEPGRVVVRRSPREPAAIWAVAADASGYPVRAAILPPQGFLAAMPGTACQGAPVSF</sequence>
<reference evidence="2" key="1">
    <citation type="journal article" date="2015" name="Proc. Natl. Acad. Sci. U.S.A.">
        <title>Networks of energetic and metabolic interactions define dynamics in microbial communities.</title>
        <authorList>
            <person name="Embree M."/>
            <person name="Liu J.K."/>
            <person name="Al-Bassam M.M."/>
            <person name="Zengler K."/>
        </authorList>
    </citation>
    <scope>NUCLEOTIDE SEQUENCE</scope>
</reference>
<dbReference type="AlphaFoldDB" id="A0A0W8G385"/>
<evidence type="ECO:0000256" key="1">
    <source>
        <dbReference type="SAM" id="MobiDB-lite"/>
    </source>
</evidence>
<name>A0A0W8G385_9ZZZZ</name>
<organism evidence="2">
    <name type="scientific">hydrocarbon metagenome</name>
    <dbReference type="NCBI Taxonomy" id="938273"/>
    <lineage>
        <taxon>unclassified sequences</taxon>
        <taxon>metagenomes</taxon>
        <taxon>ecological metagenomes</taxon>
    </lineage>
</organism>
<feature type="region of interest" description="Disordered" evidence="1">
    <location>
        <begin position="243"/>
        <end position="265"/>
    </location>
</feature>